<accession>A0A7L3KNP2</accession>
<dbReference type="InterPro" id="IPR037138">
    <property type="entry name" value="His_deacetylse_dom_sf"/>
</dbReference>
<dbReference type="EMBL" id="VZTZ01038058">
    <property type="protein sequence ID" value="NXU43203.1"/>
    <property type="molecule type" value="Genomic_DNA"/>
</dbReference>
<keyword evidence="2" id="KW-1185">Reference proteome</keyword>
<comment type="caution">
    <text evidence="1">The sequence shown here is derived from an EMBL/GenBank/DDBJ whole genome shotgun (WGS) entry which is preliminary data.</text>
</comment>
<dbReference type="OrthoDB" id="424012at2759"/>
<dbReference type="Proteomes" id="UP000525319">
    <property type="component" value="Unassembled WGS sequence"/>
</dbReference>
<gene>
    <name evidence="1" type="primary">Hdac10_2</name>
    <name evidence="1" type="ORF">DRYBRU_R15046</name>
</gene>
<sequence length="184" mass="20450">GGYHLKSLGESVCMTVKALLGDPIPQITGEMAPCLSAVESIQNVRAAHKPYWKWLAYEDTSFLQNLSTKSHLLKKTNSDPSTEHESKIINTNKAVEVERFLELHMKNILFPVPLIKTAATGSGGSEHFLPEHVQLVKEMDKTEIKALVSGFYADLVKKEKTLLSLGSMLAILDKILKKEVIIYC</sequence>
<reference evidence="1 2" key="1">
    <citation type="submission" date="2019-09" db="EMBL/GenBank/DDBJ databases">
        <title>Bird 10,000 Genomes (B10K) Project - Family phase.</title>
        <authorList>
            <person name="Zhang G."/>
        </authorList>
    </citation>
    <scope>NUCLEOTIDE SEQUENCE [LARGE SCALE GENOMIC DNA]</scope>
    <source>
        <strain evidence="1">B10K-DU-030-03</strain>
    </source>
</reference>
<evidence type="ECO:0000313" key="1">
    <source>
        <dbReference type="EMBL" id="NXU43203.1"/>
    </source>
</evidence>
<dbReference type="AlphaFoldDB" id="A0A7L3KNP2"/>
<protein>
    <submittedName>
        <fullName evidence="1">HDA10 deacetylase</fullName>
    </submittedName>
</protein>
<evidence type="ECO:0000313" key="2">
    <source>
        <dbReference type="Proteomes" id="UP000525319"/>
    </source>
</evidence>
<proteinExistence type="predicted"/>
<name>A0A7L3KNP2_9PASS</name>
<organism evidence="1 2">
    <name type="scientific">Drymodes brunneopygia</name>
    <dbReference type="NCBI Taxonomy" id="626378"/>
    <lineage>
        <taxon>Eukaryota</taxon>
        <taxon>Metazoa</taxon>
        <taxon>Chordata</taxon>
        <taxon>Craniata</taxon>
        <taxon>Vertebrata</taxon>
        <taxon>Euteleostomi</taxon>
        <taxon>Archelosauria</taxon>
        <taxon>Archosauria</taxon>
        <taxon>Dinosauria</taxon>
        <taxon>Saurischia</taxon>
        <taxon>Theropoda</taxon>
        <taxon>Coelurosauria</taxon>
        <taxon>Aves</taxon>
        <taxon>Neognathae</taxon>
        <taxon>Neoaves</taxon>
        <taxon>Telluraves</taxon>
        <taxon>Australaves</taxon>
        <taxon>Passeriformes</taxon>
        <taxon>Petroicidae</taxon>
        <taxon>Drymodes</taxon>
    </lineage>
</organism>
<dbReference type="Gene3D" id="3.40.800.20">
    <property type="entry name" value="Histone deacetylase domain"/>
    <property type="match status" value="1"/>
</dbReference>
<feature type="non-terminal residue" evidence="1">
    <location>
        <position position="1"/>
    </location>
</feature>
<feature type="non-terminal residue" evidence="1">
    <location>
        <position position="184"/>
    </location>
</feature>